<sequence>FLTSKIHNASTVATLSTVLCTRHLLDQGFKYVLTFKFPSDRVESLFSAVRQLNGFNDQTDDYGTLSSLHEILVTGIVKPSLHANSRLLKFEIGAPLQKPALQSAALP</sequence>
<dbReference type="AlphaFoldDB" id="A0A147BIW3"/>
<reference evidence="1" key="1">
    <citation type="journal article" date="2018" name="PLoS Negl. Trop. Dis.">
        <title>Sialome diversity of ticks revealed by RNAseq of single tick salivary glands.</title>
        <authorList>
            <person name="Perner J."/>
            <person name="Kropackova S."/>
            <person name="Kopacek P."/>
            <person name="Ribeiro J.M."/>
        </authorList>
    </citation>
    <scope>NUCLEOTIDE SEQUENCE</scope>
    <source>
        <strain evidence="1">Siblings of single egg batch collected in Ceske Budejovice</strain>
        <tissue evidence="1">Salivary glands</tissue>
    </source>
</reference>
<protein>
    <submittedName>
        <fullName evidence="1">Uncharacterized protein</fullName>
    </submittedName>
</protein>
<feature type="non-terminal residue" evidence="1">
    <location>
        <position position="1"/>
    </location>
</feature>
<name>A0A147BIW3_IXORI</name>
<proteinExistence type="predicted"/>
<accession>A0A147BIW3</accession>
<dbReference type="EMBL" id="GEGO01004671">
    <property type="protein sequence ID" value="JAR90733.1"/>
    <property type="molecule type" value="Transcribed_RNA"/>
</dbReference>
<evidence type="ECO:0000313" key="1">
    <source>
        <dbReference type="EMBL" id="JAR90733.1"/>
    </source>
</evidence>
<organism evidence="1">
    <name type="scientific">Ixodes ricinus</name>
    <name type="common">Common tick</name>
    <name type="synonym">Acarus ricinus</name>
    <dbReference type="NCBI Taxonomy" id="34613"/>
    <lineage>
        <taxon>Eukaryota</taxon>
        <taxon>Metazoa</taxon>
        <taxon>Ecdysozoa</taxon>
        <taxon>Arthropoda</taxon>
        <taxon>Chelicerata</taxon>
        <taxon>Arachnida</taxon>
        <taxon>Acari</taxon>
        <taxon>Parasitiformes</taxon>
        <taxon>Ixodida</taxon>
        <taxon>Ixodoidea</taxon>
        <taxon>Ixodidae</taxon>
        <taxon>Ixodinae</taxon>
        <taxon>Ixodes</taxon>
    </lineage>
</organism>